<organism evidence="1 2">
    <name type="scientific">Frankliniella occidentalis</name>
    <name type="common">Western flower thrips</name>
    <name type="synonym">Euthrips occidentalis</name>
    <dbReference type="NCBI Taxonomy" id="133901"/>
    <lineage>
        <taxon>Eukaryota</taxon>
        <taxon>Metazoa</taxon>
        <taxon>Ecdysozoa</taxon>
        <taxon>Arthropoda</taxon>
        <taxon>Hexapoda</taxon>
        <taxon>Insecta</taxon>
        <taxon>Pterygota</taxon>
        <taxon>Neoptera</taxon>
        <taxon>Paraneoptera</taxon>
        <taxon>Thysanoptera</taxon>
        <taxon>Terebrantia</taxon>
        <taxon>Thripoidea</taxon>
        <taxon>Thripidae</taxon>
        <taxon>Frankliniella</taxon>
    </lineage>
</organism>
<reference evidence="2" key="1">
    <citation type="submission" date="2025-08" db="UniProtKB">
        <authorList>
            <consortium name="RefSeq"/>
        </authorList>
    </citation>
    <scope>IDENTIFICATION</scope>
    <source>
        <tissue evidence="2">Whole organism</tissue>
    </source>
</reference>
<evidence type="ECO:0000313" key="2">
    <source>
        <dbReference type="RefSeq" id="XP_052125709.1"/>
    </source>
</evidence>
<accession>A0A9C6U9B4</accession>
<protein>
    <submittedName>
        <fullName evidence="2">Uncharacterized protein LOC113209747 isoform X1</fullName>
    </submittedName>
</protein>
<dbReference type="PANTHER" id="PTHR13318:SF190">
    <property type="entry name" value="PARTNER OF PAIRED, ISOFORM B"/>
    <property type="match status" value="1"/>
</dbReference>
<sequence>MHPADWGADRPRQDRGREPAARVAVMGAGVVGGGAGGGAGAAASRGLRKEAGIVVNLSSGNIRAWRAQCGMAGQAGAARSGSPPALPAPPVGPEVDKLRGEDVSAGGDILVPPVLSLPPEALAHVFAMLEPLEVVTASQAHPGWLEVANQLVLGPRGHLAVRLDEGSSVARPDTGDTTSADPAAASRTTRLHVHTLHLVGVVPRGVEGVRPALLDLAKTIPLDNVSVVWLHEEGVTDNDVVHRTEASQRATLDAILDLCSSVTSINFSNVRQSATYVRLIVDAGPRPSFRSRFVFTELNHHATSVLGALDELGAFFEETVVTVWRPQLSVTAFYPHYWESGCDLRLPYPSEVRKLCLYGSGLQATAYRSVGSMAALQELRLCDADGLGDEALLGLANRVRRLRRLAVHDAPAVSSEAWAAALRGPGLRHLESLEVAGCLQLDDDALGALQAVDALEELTAVALDLEGCAKASGAAVNALAIACPNVESLTLVVAFSPSLVDALERAPSLFPRLRRLAVRVQGSGWPGNPKEAIAGVDRLKRRLRAACPPTVHMDVSLTFVKLGMAVSSTPDHDH</sequence>
<evidence type="ECO:0000313" key="1">
    <source>
        <dbReference type="Proteomes" id="UP000504606"/>
    </source>
</evidence>
<dbReference type="AlphaFoldDB" id="A0A9C6U9B4"/>
<dbReference type="GO" id="GO:0031146">
    <property type="term" value="P:SCF-dependent proteasomal ubiquitin-dependent protein catabolic process"/>
    <property type="evidence" value="ECO:0007669"/>
    <property type="project" value="TreeGrafter"/>
</dbReference>
<dbReference type="Proteomes" id="UP000504606">
    <property type="component" value="Unplaced"/>
</dbReference>
<dbReference type="InterPro" id="IPR032675">
    <property type="entry name" value="LRR_dom_sf"/>
</dbReference>
<dbReference type="OrthoDB" id="8194851at2759"/>
<dbReference type="SUPFAM" id="SSF52047">
    <property type="entry name" value="RNI-like"/>
    <property type="match status" value="1"/>
</dbReference>
<gene>
    <name evidence="2" type="primary">LOC113209747</name>
</gene>
<proteinExistence type="predicted"/>
<dbReference type="GeneID" id="113209747"/>
<dbReference type="Gene3D" id="3.80.10.10">
    <property type="entry name" value="Ribonuclease Inhibitor"/>
    <property type="match status" value="1"/>
</dbReference>
<name>A0A9C6U9B4_FRAOC</name>
<dbReference type="KEGG" id="foc:113209747"/>
<dbReference type="GO" id="GO:0019005">
    <property type="term" value="C:SCF ubiquitin ligase complex"/>
    <property type="evidence" value="ECO:0007669"/>
    <property type="project" value="TreeGrafter"/>
</dbReference>
<keyword evidence="1" id="KW-1185">Reference proteome</keyword>
<dbReference type="RefSeq" id="XP_052125709.1">
    <property type="nucleotide sequence ID" value="XM_052269749.1"/>
</dbReference>
<dbReference type="PANTHER" id="PTHR13318">
    <property type="entry name" value="PARTNER OF PAIRED, ISOFORM B-RELATED"/>
    <property type="match status" value="1"/>
</dbReference>